<protein>
    <submittedName>
        <fullName evidence="1">Phage gp6-like head-tail connector protein</fullName>
    </submittedName>
</protein>
<accession>A0A437P5I0</accession>
<keyword evidence="2" id="KW-1185">Reference proteome</keyword>
<organism evidence="1 2">
    <name type="scientific">Methylobacterium oryzihabitans</name>
    <dbReference type="NCBI Taxonomy" id="2499852"/>
    <lineage>
        <taxon>Bacteria</taxon>
        <taxon>Pseudomonadati</taxon>
        <taxon>Pseudomonadota</taxon>
        <taxon>Alphaproteobacteria</taxon>
        <taxon>Hyphomicrobiales</taxon>
        <taxon>Methylobacteriaceae</taxon>
        <taxon>Methylobacterium</taxon>
    </lineage>
</organism>
<gene>
    <name evidence="1" type="ORF">EOE48_13980</name>
</gene>
<proteinExistence type="predicted"/>
<dbReference type="CDD" id="cd08054">
    <property type="entry name" value="gp6"/>
    <property type="match status" value="1"/>
</dbReference>
<evidence type="ECO:0000313" key="2">
    <source>
        <dbReference type="Proteomes" id="UP000286997"/>
    </source>
</evidence>
<dbReference type="AlphaFoldDB" id="A0A437P5I0"/>
<dbReference type="RefSeq" id="WP_127730082.1">
    <property type="nucleotide sequence ID" value="NZ_SACP01000012.1"/>
</dbReference>
<dbReference type="Gene3D" id="1.10.3230.30">
    <property type="entry name" value="Phage gp6-like head-tail connector protein"/>
    <property type="match status" value="1"/>
</dbReference>
<evidence type="ECO:0000313" key="1">
    <source>
        <dbReference type="EMBL" id="RVU17492.1"/>
    </source>
</evidence>
<sequence length="198" mass="21095">MLSYRRVTAPAGSVLSAAELRRHLRLDEADADPAELAAAIAGAEEHLDGYDGELRHALLEQDWEAVAPGPGPCGLGEARGFLIDLAPIADVVSVEFLSGGAYQPLGAWRELYPFRRRCVALLPAAGGAWPVADPDPAAWRIRFRAGYPDAAAVPGPIRAALLLVAGDLFDNRGARQPASLADNPTLERLLARFRPSEA</sequence>
<reference evidence="1 2" key="1">
    <citation type="submission" date="2019-01" db="EMBL/GenBank/DDBJ databases">
        <authorList>
            <person name="Chen W.-M."/>
        </authorList>
    </citation>
    <scope>NUCLEOTIDE SEQUENCE [LARGE SCALE GENOMIC DNA]</scope>
    <source>
        <strain evidence="1 2">TER-1</strain>
    </source>
</reference>
<name>A0A437P5I0_9HYPH</name>
<dbReference type="EMBL" id="SACP01000012">
    <property type="protein sequence ID" value="RVU17492.1"/>
    <property type="molecule type" value="Genomic_DNA"/>
</dbReference>
<dbReference type="OrthoDB" id="8452228at2"/>
<dbReference type="Proteomes" id="UP000286997">
    <property type="component" value="Unassembled WGS sequence"/>
</dbReference>
<comment type="caution">
    <text evidence="1">The sequence shown here is derived from an EMBL/GenBank/DDBJ whole genome shotgun (WGS) entry which is preliminary data.</text>
</comment>